<dbReference type="Gene3D" id="1.10.10.1320">
    <property type="entry name" value="Anti-sigma factor, zinc-finger domain"/>
    <property type="match status" value="1"/>
</dbReference>
<feature type="domain" description="Putative zinc-finger" evidence="1">
    <location>
        <begin position="4"/>
        <end position="38"/>
    </location>
</feature>
<reference evidence="2 3" key="1">
    <citation type="submission" date="2019-03" db="EMBL/GenBank/DDBJ databases">
        <title>Genomic Encyclopedia of Type Strains, Phase IV (KMG-IV): sequencing the most valuable type-strain genomes for metagenomic binning, comparative biology and taxonomic classification.</title>
        <authorList>
            <person name="Goeker M."/>
        </authorList>
    </citation>
    <scope>NUCLEOTIDE SEQUENCE [LARGE SCALE GENOMIC DNA]</scope>
    <source>
        <strain evidence="2 3">DSM 15505</strain>
    </source>
</reference>
<dbReference type="RefSeq" id="WP_133734568.1">
    <property type="nucleotide sequence ID" value="NZ_SOAX01000001.1"/>
</dbReference>
<evidence type="ECO:0000313" key="3">
    <source>
        <dbReference type="Proteomes" id="UP000295830"/>
    </source>
</evidence>
<dbReference type="OrthoDB" id="8374021at2"/>
<dbReference type="EMBL" id="SOAX01000001">
    <property type="protein sequence ID" value="TDT44152.1"/>
    <property type="molecule type" value="Genomic_DNA"/>
</dbReference>
<sequence length="85" mass="9743">MLKCREVTALASDWLDGDLTTAQKLKVRLHLMMCRHCRNLVDGLATTERIIRDRLDAELPIPAELQQRTTEAIEARLRTDQSGRN</sequence>
<dbReference type="InterPro" id="IPR027383">
    <property type="entry name" value="Znf_put"/>
</dbReference>
<dbReference type="InterPro" id="IPR041916">
    <property type="entry name" value="Anti_sigma_zinc_sf"/>
</dbReference>
<protein>
    <submittedName>
        <fullName evidence="2">Putative zinc finger protein</fullName>
    </submittedName>
</protein>
<dbReference type="Proteomes" id="UP000295830">
    <property type="component" value="Unassembled WGS sequence"/>
</dbReference>
<keyword evidence="3" id="KW-1185">Reference proteome</keyword>
<organism evidence="2 3">
    <name type="scientific">Halospina denitrificans</name>
    <dbReference type="NCBI Taxonomy" id="332522"/>
    <lineage>
        <taxon>Bacteria</taxon>
        <taxon>Pseudomonadati</taxon>
        <taxon>Pseudomonadota</taxon>
        <taxon>Gammaproteobacteria</taxon>
        <taxon>Halospina</taxon>
    </lineage>
</organism>
<name>A0A4R7K020_9GAMM</name>
<gene>
    <name evidence="2" type="ORF">DES49_0252</name>
</gene>
<comment type="caution">
    <text evidence="2">The sequence shown here is derived from an EMBL/GenBank/DDBJ whole genome shotgun (WGS) entry which is preliminary data.</text>
</comment>
<evidence type="ECO:0000259" key="1">
    <source>
        <dbReference type="Pfam" id="PF13490"/>
    </source>
</evidence>
<evidence type="ECO:0000313" key="2">
    <source>
        <dbReference type="EMBL" id="TDT44152.1"/>
    </source>
</evidence>
<dbReference type="Pfam" id="PF13490">
    <property type="entry name" value="zf-HC2"/>
    <property type="match status" value="1"/>
</dbReference>
<accession>A0A4R7K020</accession>
<dbReference type="AlphaFoldDB" id="A0A4R7K020"/>
<proteinExistence type="predicted"/>